<evidence type="ECO:0000256" key="1">
    <source>
        <dbReference type="SAM" id="MobiDB-lite"/>
    </source>
</evidence>
<dbReference type="PANTHER" id="PTHR36704">
    <property type="entry name" value="PROTEIN, PUTATIVE-RELATED"/>
    <property type="match status" value="1"/>
</dbReference>
<dbReference type="AlphaFoldDB" id="A0A4S4CX17"/>
<evidence type="ECO:0000313" key="2">
    <source>
        <dbReference type="EMBL" id="THF94420.1"/>
    </source>
</evidence>
<feature type="compositionally biased region" description="Basic and acidic residues" evidence="1">
    <location>
        <begin position="161"/>
        <end position="176"/>
    </location>
</feature>
<dbReference type="EMBL" id="SDRB02013661">
    <property type="protein sequence ID" value="THF94420.1"/>
    <property type="molecule type" value="Genomic_DNA"/>
</dbReference>
<reference evidence="2 3" key="1">
    <citation type="journal article" date="2018" name="Proc. Natl. Acad. Sci. U.S.A.">
        <title>Draft genome sequence of Camellia sinensis var. sinensis provides insights into the evolution of the tea genome and tea quality.</title>
        <authorList>
            <person name="Wei C."/>
            <person name="Yang H."/>
            <person name="Wang S."/>
            <person name="Zhao J."/>
            <person name="Liu C."/>
            <person name="Gao L."/>
            <person name="Xia E."/>
            <person name="Lu Y."/>
            <person name="Tai Y."/>
            <person name="She G."/>
            <person name="Sun J."/>
            <person name="Cao H."/>
            <person name="Tong W."/>
            <person name="Gao Q."/>
            <person name="Li Y."/>
            <person name="Deng W."/>
            <person name="Jiang X."/>
            <person name="Wang W."/>
            <person name="Chen Q."/>
            <person name="Zhang S."/>
            <person name="Li H."/>
            <person name="Wu J."/>
            <person name="Wang P."/>
            <person name="Li P."/>
            <person name="Shi C."/>
            <person name="Zheng F."/>
            <person name="Jian J."/>
            <person name="Huang B."/>
            <person name="Shan D."/>
            <person name="Shi M."/>
            <person name="Fang C."/>
            <person name="Yue Y."/>
            <person name="Li F."/>
            <person name="Li D."/>
            <person name="Wei S."/>
            <person name="Han B."/>
            <person name="Jiang C."/>
            <person name="Yin Y."/>
            <person name="Xia T."/>
            <person name="Zhang Z."/>
            <person name="Bennetzen J.L."/>
            <person name="Zhao S."/>
            <person name="Wan X."/>
        </authorList>
    </citation>
    <scope>NUCLEOTIDE SEQUENCE [LARGE SCALE GENOMIC DNA]</scope>
    <source>
        <strain evidence="3">cv. Shuchazao</strain>
        <tissue evidence="2">Leaf</tissue>
    </source>
</reference>
<organism evidence="2 3">
    <name type="scientific">Camellia sinensis var. sinensis</name>
    <name type="common">China tea</name>
    <dbReference type="NCBI Taxonomy" id="542762"/>
    <lineage>
        <taxon>Eukaryota</taxon>
        <taxon>Viridiplantae</taxon>
        <taxon>Streptophyta</taxon>
        <taxon>Embryophyta</taxon>
        <taxon>Tracheophyta</taxon>
        <taxon>Spermatophyta</taxon>
        <taxon>Magnoliopsida</taxon>
        <taxon>eudicotyledons</taxon>
        <taxon>Gunneridae</taxon>
        <taxon>Pentapetalae</taxon>
        <taxon>asterids</taxon>
        <taxon>Ericales</taxon>
        <taxon>Theaceae</taxon>
        <taxon>Camellia</taxon>
    </lineage>
</organism>
<evidence type="ECO:0000313" key="3">
    <source>
        <dbReference type="Proteomes" id="UP000306102"/>
    </source>
</evidence>
<protein>
    <submittedName>
        <fullName evidence="2">Uncharacterized protein</fullName>
    </submittedName>
</protein>
<sequence length="186" mass="20710">MSFLAWRLAGTEGALNPLRAYSSLPQVTFGPKRLKLHNTDNSVSASAANELRHDRNPVNAEKLKTAPVGLSRDRICLKHANTRCSAPVTLDVKVFAVATAAVIEGATYIFGLSASKIEVQNSEDIKAKGKELVQPKMEMLREQLTPLKNWVGDKQKKWHWERERTIKEKPIGKELSRTMGPKTPPN</sequence>
<proteinExistence type="predicted"/>
<feature type="region of interest" description="Disordered" evidence="1">
    <location>
        <begin position="161"/>
        <end position="186"/>
    </location>
</feature>
<name>A0A4S4CX17_CAMSN</name>
<keyword evidence="3" id="KW-1185">Reference proteome</keyword>
<accession>A0A4S4CX17</accession>
<dbReference type="PANTHER" id="PTHR36704:SF1">
    <property type="entry name" value="OS06G0239700 PROTEIN"/>
    <property type="match status" value="1"/>
</dbReference>
<gene>
    <name evidence="2" type="ORF">TEA_013471</name>
</gene>
<dbReference type="Proteomes" id="UP000306102">
    <property type="component" value="Unassembled WGS sequence"/>
</dbReference>
<comment type="caution">
    <text evidence="2">The sequence shown here is derived from an EMBL/GenBank/DDBJ whole genome shotgun (WGS) entry which is preliminary data.</text>
</comment>